<name>F3ZUN3_9BACE</name>
<dbReference type="AlphaFoldDB" id="F3ZUN3"/>
<reference evidence="1 2" key="1">
    <citation type="journal article" date="2011" name="Stand. Genomic Sci.">
        <title>Non-contiguous finished genome sequence of Bacteroides coprosuis type strain (PC139).</title>
        <authorList>
            <person name="Land M."/>
            <person name="Held B."/>
            <person name="Gronow S."/>
            <person name="Abt B."/>
            <person name="Lucas S."/>
            <person name="Del Rio T.G."/>
            <person name="Nolan M."/>
            <person name="Tice H."/>
            <person name="Cheng J.F."/>
            <person name="Pitluck S."/>
            <person name="Liolios K."/>
            <person name="Pagani I."/>
            <person name="Ivanova N."/>
            <person name="Mavromatis K."/>
            <person name="Mikhailova N."/>
            <person name="Pati A."/>
            <person name="Tapia R."/>
            <person name="Han C."/>
            <person name="Goodwin L."/>
            <person name="Chen A."/>
            <person name="Palaniappan K."/>
            <person name="Hauser L."/>
            <person name="Brambilla E.M."/>
            <person name="Rohde M."/>
            <person name="Goker M."/>
            <person name="Detter J.C."/>
            <person name="Woyke T."/>
            <person name="Bristow J."/>
            <person name="Eisen J.A."/>
            <person name="Markowitz V."/>
            <person name="Hugenholtz P."/>
            <person name="Kyrpides N.C."/>
            <person name="Klenk H.P."/>
            <person name="Lapidus A."/>
        </authorList>
    </citation>
    <scope>NUCLEOTIDE SEQUENCE [LARGE SCALE GENOMIC DNA]</scope>
    <source>
        <strain evidence="1 2">DSM 18011</strain>
    </source>
</reference>
<gene>
    <name evidence="1" type="ORF">Bcop_0991</name>
</gene>
<dbReference type="OrthoDB" id="1120304at2"/>
<dbReference type="STRING" id="679937.Bcop_0991"/>
<evidence type="ECO:0000313" key="1">
    <source>
        <dbReference type="EMBL" id="EGJ71198.1"/>
    </source>
</evidence>
<protein>
    <submittedName>
        <fullName evidence="1">Uncharacterized protein</fullName>
    </submittedName>
</protein>
<organism evidence="1 2">
    <name type="scientific">Bacteroides coprosuis DSM 18011</name>
    <dbReference type="NCBI Taxonomy" id="679937"/>
    <lineage>
        <taxon>Bacteria</taxon>
        <taxon>Pseudomonadati</taxon>
        <taxon>Bacteroidota</taxon>
        <taxon>Bacteroidia</taxon>
        <taxon>Bacteroidales</taxon>
        <taxon>Bacteroidaceae</taxon>
        <taxon>Bacteroides</taxon>
    </lineage>
</organism>
<evidence type="ECO:0000313" key="2">
    <source>
        <dbReference type="Proteomes" id="UP000018439"/>
    </source>
</evidence>
<dbReference type="EMBL" id="CM001167">
    <property type="protein sequence ID" value="EGJ71198.1"/>
    <property type="molecule type" value="Genomic_DNA"/>
</dbReference>
<dbReference type="HOGENOM" id="CLU_1881567_0_0_10"/>
<proteinExistence type="predicted"/>
<accession>F3ZUN3</accession>
<dbReference type="Proteomes" id="UP000018439">
    <property type="component" value="Chromosome"/>
</dbReference>
<sequence length="135" mass="15713">MKESNSNNKNKIWFARWAKTPWAVFRSLGVVVHIQDMSITAFKDTLLQQPGSNKNDTIRFFTIDSLLGLLLDWDIPWEEDVLEQTVLLEIIKNNNMEVALSLIERVGFPLSYCPCQSVNWLIRTFFIHKNEAKNN</sequence>
<keyword evidence="2" id="KW-1185">Reference proteome</keyword>